<feature type="domain" description="Transcription regulator PadR N-terminal" evidence="1">
    <location>
        <begin position="24"/>
        <end position="98"/>
    </location>
</feature>
<dbReference type="InterPro" id="IPR017799">
    <property type="entry name" value="Tscrpt_reg_PadR_acidobac-type"/>
</dbReference>
<sequence length="123" mass="13975">MLLLLETQMKDKSDVLQGTLALMVLKTLDVLGPLHGYGIARRIEQISDDLLNVNQGTLYPVLLKLEQEGSVASDWGVSENNRKARFYRLTRDGRKQLQAERRSWEQTSAIIARFFAAKAEDLK</sequence>
<dbReference type="NCBIfam" id="TIGR03433">
    <property type="entry name" value="padR_acidobact"/>
    <property type="match status" value="1"/>
</dbReference>
<dbReference type="EMBL" id="CP000473">
    <property type="protein sequence ID" value="ABJ84211.1"/>
    <property type="molecule type" value="Genomic_DNA"/>
</dbReference>
<dbReference type="InterPro" id="IPR036388">
    <property type="entry name" value="WH-like_DNA-bd_sf"/>
</dbReference>
<accession>Q02D58</accession>
<dbReference type="InterPro" id="IPR005149">
    <property type="entry name" value="Tscrpt_reg_PadR_N"/>
</dbReference>
<dbReference type="Gene3D" id="1.10.10.10">
    <property type="entry name" value="Winged helix-like DNA-binding domain superfamily/Winged helix DNA-binding domain"/>
    <property type="match status" value="1"/>
</dbReference>
<organism evidence="2">
    <name type="scientific">Solibacter usitatus (strain Ellin6076)</name>
    <dbReference type="NCBI Taxonomy" id="234267"/>
    <lineage>
        <taxon>Bacteria</taxon>
        <taxon>Pseudomonadati</taxon>
        <taxon>Acidobacteriota</taxon>
        <taxon>Terriglobia</taxon>
        <taxon>Bryobacterales</taxon>
        <taxon>Solibacteraceae</taxon>
        <taxon>Candidatus Solibacter</taxon>
    </lineage>
</organism>
<gene>
    <name evidence="2" type="ordered locus">Acid_3234</name>
</gene>
<name>Q02D58_SOLUE</name>
<dbReference type="InParanoid" id="Q02D58"/>
<reference evidence="2" key="1">
    <citation type="submission" date="2006-10" db="EMBL/GenBank/DDBJ databases">
        <title>Complete sequence of Solibacter usitatus Ellin6076.</title>
        <authorList>
            <consortium name="US DOE Joint Genome Institute"/>
            <person name="Copeland A."/>
            <person name="Lucas S."/>
            <person name="Lapidus A."/>
            <person name="Barry K."/>
            <person name="Detter J.C."/>
            <person name="Glavina del Rio T."/>
            <person name="Hammon N."/>
            <person name="Israni S."/>
            <person name="Dalin E."/>
            <person name="Tice H."/>
            <person name="Pitluck S."/>
            <person name="Thompson L.S."/>
            <person name="Brettin T."/>
            <person name="Bruce D."/>
            <person name="Han C."/>
            <person name="Tapia R."/>
            <person name="Gilna P."/>
            <person name="Schmutz J."/>
            <person name="Larimer F."/>
            <person name="Land M."/>
            <person name="Hauser L."/>
            <person name="Kyrpides N."/>
            <person name="Mikhailova N."/>
            <person name="Janssen P.H."/>
            <person name="Kuske C.R."/>
            <person name="Richardson P."/>
        </authorList>
    </citation>
    <scope>NUCLEOTIDE SEQUENCE</scope>
    <source>
        <strain evidence="2">Ellin6076</strain>
    </source>
</reference>
<dbReference type="PANTHER" id="PTHR33169:SF14">
    <property type="entry name" value="TRANSCRIPTIONAL REGULATOR RV3488"/>
    <property type="match status" value="1"/>
</dbReference>
<dbReference type="SUPFAM" id="SSF46785">
    <property type="entry name" value="Winged helix' DNA-binding domain"/>
    <property type="match status" value="1"/>
</dbReference>
<dbReference type="InterPro" id="IPR036390">
    <property type="entry name" value="WH_DNA-bd_sf"/>
</dbReference>
<evidence type="ECO:0000259" key="1">
    <source>
        <dbReference type="Pfam" id="PF03551"/>
    </source>
</evidence>
<dbReference type="eggNOG" id="COG1695">
    <property type="taxonomic scope" value="Bacteria"/>
</dbReference>
<proteinExistence type="predicted"/>
<dbReference type="HOGENOM" id="CLU_063440_3_3_0"/>
<protein>
    <submittedName>
        <fullName evidence="2">Transcriptional regulator, PadR family</fullName>
    </submittedName>
</protein>
<dbReference type="AlphaFoldDB" id="Q02D58"/>
<dbReference type="Pfam" id="PF03551">
    <property type="entry name" value="PadR"/>
    <property type="match status" value="1"/>
</dbReference>
<evidence type="ECO:0000313" key="2">
    <source>
        <dbReference type="EMBL" id="ABJ84211.1"/>
    </source>
</evidence>
<dbReference type="InterPro" id="IPR052509">
    <property type="entry name" value="Metal_resp_DNA-bind_regulator"/>
</dbReference>
<dbReference type="KEGG" id="sus:Acid_3234"/>
<dbReference type="PANTHER" id="PTHR33169">
    <property type="entry name" value="PADR-FAMILY TRANSCRIPTIONAL REGULATOR"/>
    <property type="match status" value="1"/>
</dbReference>